<dbReference type="EC" id="6.5.1.1" evidence="3"/>
<keyword evidence="4" id="KW-1185">Reference proteome</keyword>
<proteinExistence type="predicted"/>
<evidence type="ECO:0000313" key="4">
    <source>
        <dbReference type="Proteomes" id="UP000005713"/>
    </source>
</evidence>
<protein>
    <submittedName>
        <fullName evidence="3">ATP-dependent DNA ligase</fullName>
        <ecNumber evidence="3">6.5.1.1</ecNumber>
    </submittedName>
</protein>
<sequence>MSNKNVVFGVGGVLVGLLAGVAVGGAVSESKMAEAIGRSLSPAQEASAQAASSTQEALARLEERLGTLERAVNDSKVDPSALTEGVRASTEGMSAKLDEMQTALSTKISDTSKSQTEAMKTALSDISNGIEESARIAASAVAAAGGGSALGENGSAEAMSASDTAELSEPMGVGETAIFADGALRVFVSRLDAQSGSARLSINGKSSMLGAGGTTHASVGEQTCAVSVMALTDDGVTLGSDCKGAAQEEAEQQAAASEAPENGMKPGNAVSLADGAVRVFLSSVDDQSGVARIAVNGVTTQRVAVGDSVEVSSGDQNCTVTVTGVGQGQAAFDAKCS</sequence>
<dbReference type="OrthoDB" id="7874005at2"/>
<keyword evidence="3" id="KW-0436">Ligase</keyword>
<evidence type="ECO:0000256" key="2">
    <source>
        <dbReference type="SAM" id="MobiDB-lite"/>
    </source>
</evidence>
<dbReference type="RefSeq" id="WP_005856973.1">
    <property type="nucleotide sequence ID" value="NZ_AAYA01000003.1"/>
</dbReference>
<organism evidence="3 4">
    <name type="scientific">Sagittula stellata (strain ATCC 700073 / DSM 11524 / E-37)</name>
    <dbReference type="NCBI Taxonomy" id="388399"/>
    <lineage>
        <taxon>Bacteria</taxon>
        <taxon>Pseudomonadati</taxon>
        <taxon>Pseudomonadota</taxon>
        <taxon>Alphaproteobacteria</taxon>
        <taxon>Rhodobacterales</taxon>
        <taxon>Roseobacteraceae</taxon>
        <taxon>Sagittula</taxon>
    </lineage>
</organism>
<feature type="region of interest" description="Disordered" evidence="2">
    <location>
        <begin position="247"/>
        <end position="268"/>
    </location>
</feature>
<reference evidence="3 4" key="1">
    <citation type="submission" date="2006-06" db="EMBL/GenBank/DDBJ databases">
        <authorList>
            <person name="Moran M.A."/>
            <person name="Ferriera S."/>
            <person name="Johnson J."/>
            <person name="Kravitz S."/>
            <person name="Beeson K."/>
            <person name="Sutton G."/>
            <person name="Rogers Y.-H."/>
            <person name="Friedman R."/>
            <person name="Frazier M."/>
            <person name="Venter J.C."/>
        </authorList>
    </citation>
    <scope>NUCLEOTIDE SEQUENCE [LARGE SCALE GENOMIC DNA]</scope>
    <source>
        <strain evidence="3 4">E-37</strain>
    </source>
</reference>
<name>A3K0P2_SAGS3</name>
<evidence type="ECO:0000256" key="1">
    <source>
        <dbReference type="SAM" id="Coils"/>
    </source>
</evidence>
<dbReference type="EMBL" id="AAYA01000003">
    <property type="protein sequence ID" value="EBA09357.1"/>
    <property type="molecule type" value="Genomic_DNA"/>
</dbReference>
<keyword evidence="1" id="KW-0175">Coiled coil</keyword>
<comment type="caution">
    <text evidence="3">The sequence shown here is derived from an EMBL/GenBank/DDBJ whole genome shotgun (WGS) entry which is preliminary data.</text>
</comment>
<dbReference type="eggNOG" id="ENOG502ZCA2">
    <property type="taxonomic scope" value="Bacteria"/>
</dbReference>
<feature type="coiled-coil region" evidence="1">
    <location>
        <begin position="51"/>
        <end position="78"/>
    </location>
</feature>
<dbReference type="GO" id="GO:0003910">
    <property type="term" value="F:DNA ligase (ATP) activity"/>
    <property type="evidence" value="ECO:0007669"/>
    <property type="project" value="UniProtKB-EC"/>
</dbReference>
<evidence type="ECO:0000313" key="3">
    <source>
        <dbReference type="EMBL" id="EBA09357.1"/>
    </source>
</evidence>
<dbReference type="Proteomes" id="UP000005713">
    <property type="component" value="Unassembled WGS sequence"/>
</dbReference>
<gene>
    <name evidence="3" type="ORF">SSE37_23984</name>
</gene>
<accession>A3K0P2</accession>
<dbReference type="AlphaFoldDB" id="A3K0P2"/>